<dbReference type="SUPFAM" id="SSF52096">
    <property type="entry name" value="ClpP/crotonase"/>
    <property type="match status" value="1"/>
</dbReference>
<dbReference type="EMBL" id="KN832000">
    <property type="protein sequence ID" value="KIN99969.1"/>
    <property type="molecule type" value="Genomic_DNA"/>
</dbReference>
<gene>
    <name evidence="3" type="ORF">M404DRAFT_16430</name>
</gene>
<dbReference type="PANTHER" id="PTHR11941">
    <property type="entry name" value="ENOYL-COA HYDRATASE-RELATED"/>
    <property type="match status" value="1"/>
</dbReference>
<dbReference type="OrthoDB" id="2139957at2759"/>
<dbReference type="AlphaFoldDB" id="A0A0C3NG19"/>
<evidence type="ECO:0000256" key="1">
    <source>
        <dbReference type="ARBA" id="ARBA00005254"/>
    </source>
</evidence>
<evidence type="ECO:0008006" key="5">
    <source>
        <dbReference type="Google" id="ProtNLM"/>
    </source>
</evidence>
<dbReference type="GO" id="GO:0006635">
    <property type="term" value="P:fatty acid beta-oxidation"/>
    <property type="evidence" value="ECO:0007669"/>
    <property type="project" value="TreeGrafter"/>
</dbReference>
<dbReference type="InterPro" id="IPR001753">
    <property type="entry name" value="Enoyl-CoA_hydra/iso"/>
</dbReference>
<dbReference type="STRING" id="870435.A0A0C3NG19"/>
<reference evidence="4" key="2">
    <citation type="submission" date="2015-01" db="EMBL/GenBank/DDBJ databases">
        <title>Evolutionary Origins and Diversification of the Mycorrhizal Mutualists.</title>
        <authorList>
            <consortium name="DOE Joint Genome Institute"/>
            <consortium name="Mycorrhizal Genomics Consortium"/>
            <person name="Kohler A."/>
            <person name="Kuo A."/>
            <person name="Nagy L.G."/>
            <person name="Floudas D."/>
            <person name="Copeland A."/>
            <person name="Barry K.W."/>
            <person name="Cichocki N."/>
            <person name="Veneault-Fourrey C."/>
            <person name="LaButti K."/>
            <person name="Lindquist E.A."/>
            <person name="Lipzen A."/>
            <person name="Lundell T."/>
            <person name="Morin E."/>
            <person name="Murat C."/>
            <person name="Riley R."/>
            <person name="Ohm R."/>
            <person name="Sun H."/>
            <person name="Tunlid A."/>
            <person name="Henrissat B."/>
            <person name="Grigoriev I.V."/>
            <person name="Hibbett D.S."/>
            <person name="Martin F."/>
        </authorList>
    </citation>
    <scope>NUCLEOTIDE SEQUENCE [LARGE SCALE GENOMIC DNA]</scope>
    <source>
        <strain evidence="4">Marx 270</strain>
    </source>
</reference>
<evidence type="ECO:0000313" key="3">
    <source>
        <dbReference type="EMBL" id="KIN99969.1"/>
    </source>
</evidence>
<proteinExistence type="inferred from homology"/>
<dbReference type="Proteomes" id="UP000054217">
    <property type="component" value="Unassembled WGS sequence"/>
</dbReference>
<dbReference type="CDD" id="cd06558">
    <property type="entry name" value="crotonase-like"/>
    <property type="match status" value="1"/>
</dbReference>
<dbReference type="Gene3D" id="3.90.226.10">
    <property type="entry name" value="2-enoyl-CoA Hydratase, Chain A, domain 1"/>
    <property type="match status" value="1"/>
</dbReference>
<evidence type="ECO:0000256" key="2">
    <source>
        <dbReference type="RuleBase" id="RU003707"/>
    </source>
</evidence>
<sequence length="276" mass="29334">MQPSSSPELSVSIPQEHTLLLALNRPLQRNAITPDLTREIAHVLDWFDNEPSLWVAVLTGEGDMFCAGADLKSWHASQSSNVTTEQQDIASSPHGFAAISRRRTSLKPIIAAVNGPAYGGGVEIILNCDLVVASTDAVFGLPEVKRGVVAAQGAIPRLTRVAGHQLASEMLLLGSTITALEARDKFRFINIVTSPAEVLPTALALARTITSNSPDAVQSTKEGLLIAQRVGNVDEAVASHALSAAGGRVWSGRNVKEGLAAFVEKRIPKWTNPAKL</sequence>
<dbReference type="GO" id="GO:0005739">
    <property type="term" value="C:mitochondrion"/>
    <property type="evidence" value="ECO:0007669"/>
    <property type="project" value="TreeGrafter"/>
</dbReference>
<protein>
    <recommendedName>
        <fullName evidence="5">Enoyl-CoA hydratase</fullName>
    </recommendedName>
</protein>
<name>A0A0C3NG19_PISTI</name>
<organism evidence="3 4">
    <name type="scientific">Pisolithus tinctorius Marx 270</name>
    <dbReference type="NCBI Taxonomy" id="870435"/>
    <lineage>
        <taxon>Eukaryota</taxon>
        <taxon>Fungi</taxon>
        <taxon>Dikarya</taxon>
        <taxon>Basidiomycota</taxon>
        <taxon>Agaricomycotina</taxon>
        <taxon>Agaricomycetes</taxon>
        <taxon>Agaricomycetidae</taxon>
        <taxon>Boletales</taxon>
        <taxon>Sclerodermatineae</taxon>
        <taxon>Pisolithaceae</taxon>
        <taxon>Pisolithus</taxon>
    </lineage>
</organism>
<accession>A0A0C3NG19</accession>
<reference evidence="3 4" key="1">
    <citation type="submission" date="2014-04" db="EMBL/GenBank/DDBJ databases">
        <authorList>
            <consortium name="DOE Joint Genome Institute"/>
            <person name="Kuo A."/>
            <person name="Kohler A."/>
            <person name="Costa M.D."/>
            <person name="Nagy L.G."/>
            <person name="Floudas D."/>
            <person name="Copeland A."/>
            <person name="Barry K.W."/>
            <person name="Cichocki N."/>
            <person name="Veneault-Fourrey C."/>
            <person name="LaButti K."/>
            <person name="Lindquist E.A."/>
            <person name="Lipzen A."/>
            <person name="Lundell T."/>
            <person name="Morin E."/>
            <person name="Murat C."/>
            <person name="Sun H."/>
            <person name="Tunlid A."/>
            <person name="Henrissat B."/>
            <person name="Grigoriev I.V."/>
            <person name="Hibbett D.S."/>
            <person name="Martin F."/>
            <person name="Nordberg H.P."/>
            <person name="Cantor M.N."/>
            <person name="Hua S.X."/>
        </authorList>
    </citation>
    <scope>NUCLEOTIDE SEQUENCE [LARGE SCALE GENOMIC DNA]</scope>
    <source>
        <strain evidence="3 4">Marx 270</strain>
    </source>
</reference>
<dbReference type="InterPro" id="IPR029045">
    <property type="entry name" value="ClpP/crotonase-like_dom_sf"/>
</dbReference>
<dbReference type="InterPro" id="IPR018376">
    <property type="entry name" value="Enoyl-CoA_hyd/isom_CS"/>
</dbReference>
<evidence type="ECO:0000313" key="4">
    <source>
        <dbReference type="Proteomes" id="UP000054217"/>
    </source>
</evidence>
<comment type="similarity">
    <text evidence="1 2">Belongs to the enoyl-CoA hydratase/isomerase family.</text>
</comment>
<dbReference type="PROSITE" id="PS00166">
    <property type="entry name" value="ENOYL_COA_HYDRATASE"/>
    <property type="match status" value="1"/>
</dbReference>
<dbReference type="Pfam" id="PF00378">
    <property type="entry name" value="ECH_1"/>
    <property type="match status" value="1"/>
</dbReference>
<dbReference type="GO" id="GO:0003824">
    <property type="term" value="F:catalytic activity"/>
    <property type="evidence" value="ECO:0007669"/>
    <property type="project" value="InterPro"/>
</dbReference>
<dbReference type="PANTHER" id="PTHR11941:SF158">
    <property type="entry name" value="ENOYL-COA HYDRATASE (AFU_ORTHOLOGUE AFUA_2G10650)"/>
    <property type="match status" value="1"/>
</dbReference>
<keyword evidence="4" id="KW-1185">Reference proteome</keyword>
<dbReference type="HOGENOM" id="CLU_009834_7_6_1"/>
<dbReference type="InParanoid" id="A0A0C3NG19"/>